<sequence>MGGKKSKVVNKPTSPPLPTILLLGFEGSGKTVFIRSLASYTQQDIYKSEKLEILITNRCIDAFASLLNEMNDQVREEVFRISSDDSLEIQNVKKVLGSPTPNVTWFNILKGFSDNYLLFVELWKSTVQVREFAKERIFSNSHNNWTNFANYDKFFSLLDRGRISTDLLKYMSQKRERISDLKINPTGEVYNLVDVKNRLSSVTENRWRRFSELAQTARFGPKTALMRVLMKCTNQLSYLKRF</sequence>
<dbReference type="InParanoid" id="D2W2R9"/>
<accession>D2W2R9</accession>
<keyword evidence="2" id="KW-1185">Reference proteome</keyword>
<dbReference type="InterPro" id="IPR027417">
    <property type="entry name" value="P-loop_NTPase"/>
</dbReference>
<name>D2W2R9_NAEGR</name>
<evidence type="ECO:0000313" key="2">
    <source>
        <dbReference type="Proteomes" id="UP000006671"/>
    </source>
</evidence>
<dbReference type="VEuPathDB" id="AmoebaDB:NAEGRDRAFT_75690"/>
<proteinExistence type="predicted"/>
<dbReference type="RefSeq" id="XP_002669437.1">
    <property type="nucleotide sequence ID" value="XM_002669391.1"/>
</dbReference>
<dbReference type="GeneID" id="8860780"/>
<protein>
    <submittedName>
        <fullName evidence="1">Predicted protein</fullName>
    </submittedName>
</protein>
<dbReference type="Proteomes" id="UP000006671">
    <property type="component" value="Unassembled WGS sequence"/>
</dbReference>
<dbReference type="SUPFAM" id="SSF52540">
    <property type="entry name" value="P-loop containing nucleoside triphosphate hydrolases"/>
    <property type="match status" value="1"/>
</dbReference>
<reference evidence="1 2" key="1">
    <citation type="journal article" date="2010" name="Cell">
        <title>The genome of Naegleria gruberi illuminates early eukaryotic versatility.</title>
        <authorList>
            <person name="Fritz-Laylin L.K."/>
            <person name="Prochnik S.E."/>
            <person name="Ginger M.L."/>
            <person name="Dacks J.B."/>
            <person name="Carpenter M.L."/>
            <person name="Field M.C."/>
            <person name="Kuo A."/>
            <person name="Paredez A."/>
            <person name="Chapman J."/>
            <person name="Pham J."/>
            <person name="Shu S."/>
            <person name="Neupane R."/>
            <person name="Cipriano M."/>
            <person name="Mancuso J."/>
            <person name="Tu H."/>
            <person name="Salamov A."/>
            <person name="Lindquist E."/>
            <person name="Shapiro H."/>
            <person name="Lucas S."/>
            <person name="Grigoriev I.V."/>
            <person name="Cande W.Z."/>
            <person name="Fulton C."/>
            <person name="Rokhsar D.S."/>
            <person name="Dawson S.C."/>
        </authorList>
    </citation>
    <scope>NUCLEOTIDE SEQUENCE [LARGE SCALE GENOMIC DNA]</scope>
    <source>
        <strain evidence="1 2">NEG-M</strain>
    </source>
</reference>
<gene>
    <name evidence="1" type="ORF">NAEGRDRAFT_75690</name>
</gene>
<evidence type="ECO:0000313" key="1">
    <source>
        <dbReference type="EMBL" id="EFC36693.1"/>
    </source>
</evidence>
<organism evidence="2">
    <name type="scientific">Naegleria gruberi</name>
    <name type="common">Amoeba</name>
    <dbReference type="NCBI Taxonomy" id="5762"/>
    <lineage>
        <taxon>Eukaryota</taxon>
        <taxon>Discoba</taxon>
        <taxon>Heterolobosea</taxon>
        <taxon>Tetramitia</taxon>
        <taxon>Eutetramitia</taxon>
        <taxon>Vahlkampfiidae</taxon>
        <taxon>Naegleria</taxon>
    </lineage>
</organism>
<dbReference type="AlphaFoldDB" id="D2W2R9"/>
<dbReference type="EMBL" id="GG738927">
    <property type="protein sequence ID" value="EFC36693.1"/>
    <property type="molecule type" value="Genomic_DNA"/>
</dbReference>
<dbReference type="KEGG" id="ngr:NAEGRDRAFT_75690"/>